<dbReference type="InterPro" id="IPR023027">
    <property type="entry name" value="Mannitol_DH_CS"/>
</dbReference>
<dbReference type="InterPro" id="IPR036291">
    <property type="entry name" value="NAD(P)-bd_dom_sf"/>
</dbReference>
<dbReference type="Proteomes" id="UP000199589">
    <property type="component" value="Unassembled WGS sequence"/>
</dbReference>
<gene>
    <name evidence="7" type="primary">mtlD</name>
    <name evidence="10" type="ORF">SAMN04488569_10298</name>
</gene>
<dbReference type="Pfam" id="PF08125">
    <property type="entry name" value="Mannitol_dh_C"/>
    <property type="match status" value="1"/>
</dbReference>
<sequence length="384" mass="43057">MLTVHFGAGNIGRGFIGEILNQNNSEIAFVDVNEQVIDALNKEKKYTIEEASDEGALIKVDNVYGINNAKNPAKVVDTIAQADLVTTAIGPNILPLIAPLIAQGIQKREELKNNTPIDVIACENMIGGSTFLKQEVMSHIENEHTANYLEKYVGFPDAAVDRIVPQQTHADPLKVTVESYKEWVVSLQGMKNTELKLKQVHYVEDLAPFIERKLFTVNTGHATVAYNGAFAGYQTIDESLRDEKVLNEVKNVLHETGALLIDKWGFNQKEHTAYIEKILSRFQNPRLSDDVTRVGRTPIRKLGYDERFIRPIREAVERGLEVDALIATVAKALRYDNPNDSESVELQKMLAEKSISSVIQEVTQLSNDEIQEKIIKKYEKISKV</sequence>
<protein>
    <recommendedName>
        <fullName evidence="3 7">Mannitol-1-phosphate 5-dehydrogenase</fullName>
        <ecNumber evidence="2 7">1.1.1.17</ecNumber>
    </recommendedName>
</protein>
<dbReference type="PANTHER" id="PTHR30524:SF0">
    <property type="entry name" value="ALTRONATE OXIDOREDUCTASE-RELATED"/>
    <property type="match status" value="1"/>
</dbReference>
<keyword evidence="5 7" id="KW-0520">NAD</keyword>
<dbReference type="NCBIfam" id="NF002646">
    <property type="entry name" value="PRK02318.1-2"/>
    <property type="match status" value="1"/>
</dbReference>
<evidence type="ECO:0000256" key="2">
    <source>
        <dbReference type="ARBA" id="ARBA00012939"/>
    </source>
</evidence>
<dbReference type="EC" id="1.1.1.17" evidence="2 7"/>
<feature type="domain" description="Mannitol dehydrogenase C-terminal" evidence="9">
    <location>
        <begin position="205"/>
        <end position="381"/>
    </location>
</feature>
<feature type="domain" description="Mannitol dehydrogenase N-terminal" evidence="8">
    <location>
        <begin position="3"/>
        <end position="198"/>
    </location>
</feature>
<dbReference type="Pfam" id="PF01232">
    <property type="entry name" value="Mannitol_dh"/>
    <property type="match status" value="1"/>
</dbReference>
<dbReference type="PROSITE" id="PS00974">
    <property type="entry name" value="MANNITOL_DHGENASE"/>
    <property type="match status" value="1"/>
</dbReference>
<comment type="catalytic activity">
    <reaction evidence="6 7">
        <text>D-mannitol 1-phosphate + NAD(+) = beta-D-fructose 6-phosphate + NADH + H(+)</text>
        <dbReference type="Rhea" id="RHEA:19661"/>
        <dbReference type="ChEBI" id="CHEBI:15378"/>
        <dbReference type="ChEBI" id="CHEBI:57540"/>
        <dbReference type="ChEBI" id="CHEBI:57634"/>
        <dbReference type="ChEBI" id="CHEBI:57945"/>
        <dbReference type="ChEBI" id="CHEBI:61381"/>
        <dbReference type="EC" id="1.1.1.17"/>
    </reaction>
</comment>
<accession>A0A1I3Z4U0</accession>
<dbReference type="InterPro" id="IPR013118">
    <property type="entry name" value="Mannitol_DH_C"/>
</dbReference>
<dbReference type="EMBL" id="FOSJ01000029">
    <property type="protein sequence ID" value="SFK39118.1"/>
    <property type="molecule type" value="Genomic_DNA"/>
</dbReference>
<name>A0A1I3Z4U0_9LACT</name>
<dbReference type="GO" id="GO:0008926">
    <property type="term" value="F:mannitol-1-phosphate 5-dehydrogenase activity"/>
    <property type="evidence" value="ECO:0007669"/>
    <property type="project" value="UniProtKB-UniRule"/>
</dbReference>
<evidence type="ECO:0000313" key="10">
    <source>
        <dbReference type="EMBL" id="SFK39118.1"/>
    </source>
</evidence>
<dbReference type="InterPro" id="IPR008927">
    <property type="entry name" value="6-PGluconate_DH-like_C_sf"/>
</dbReference>
<dbReference type="InterPro" id="IPR013131">
    <property type="entry name" value="Mannitol_DH_N"/>
</dbReference>
<evidence type="ECO:0000259" key="8">
    <source>
        <dbReference type="Pfam" id="PF01232"/>
    </source>
</evidence>
<evidence type="ECO:0000256" key="7">
    <source>
        <dbReference type="HAMAP-Rule" id="MF_00196"/>
    </source>
</evidence>
<dbReference type="SUPFAM" id="SSF48179">
    <property type="entry name" value="6-phosphogluconate dehydrogenase C-terminal domain-like"/>
    <property type="match status" value="1"/>
</dbReference>
<dbReference type="Gene3D" id="1.10.1040.10">
    <property type="entry name" value="N-(1-d-carboxylethyl)-l-norvaline Dehydrogenase, domain 2"/>
    <property type="match status" value="1"/>
</dbReference>
<dbReference type="RefSeq" id="WP_091897932.1">
    <property type="nucleotide sequence ID" value="NZ_FOSJ01000029.1"/>
</dbReference>
<dbReference type="Gene3D" id="3.40.50.720">
    <property type="entry name" value="NAD(P)-binding Rossmann-like Domain"/>
    <property type="match status" value="1"/>
</dbReference>
<keyword evidence="4 7" id="KW-0560">Oxidoreductase</keyword>
<dbReference type="NCBIfam" id="NF002652">
    <property type="entry name" value="PRK02318.2-5"/>
    <property type="match status" value="1"/>
</dbReference>
<evidence type="ECO:0000259" key="9">
    <source>
        <dbReference type="Pfam" id="PF08125"/>
    </source>
</evidence>
<dbReference type="OrthoDB" id="271711at2"/>
<dbReference type="HAMAP" id="MF_00196">
    <property type="entry name" value="Mannitol_dehydrog"/>
    <property type="match status" value="1"/>
</dbReference>
<reference evidence="11" key="1">
    <citation type="submission" date="2016-10" db="EMBL/GenBank/DDBJ databases">
        <authorList>
            <person name="Varghese N."/>
            <person name="Submissions S."/>
        </authorList>
    </citation>
    <scope>NUCLEOTIDE SEQUENCE [LARGE SCALE GENOMIC DNA]</scope>
    <source>
        <strain evidence="11">DSM 16108</strain>
    </source>
</reference>
<dbReference type="GO" id="GO:0019592">
    <property type="term" value="P:mannitol catabolic process"/>
    <property type="evidence" value="ECO:0007669"/>
    <property type="project" value="TreeGrafter"/>
</dbReference>
<evidence type="ECO:0000256" key="4">
    <source>
        <dbReference type="ARBA" id="ARBA00023002"/>
    </source>
</evidence>
<dbReference type="PRINTS" id="PR00084">
    <property type="entry name" value="MTLDHDRGNASE"/>
</dbReference>
<evidence type="ECO:0000256" key="6">
    <source>
        <dbReference type="ARBA" id="ARBA00048615"/>
    </source>
</evidence>
<evidence type="ECO:0000313" key="11">
    <source>
        <dbReference type="Proteomes" id="UP000199589"/>
    </source>
</evidence>
<dbReference type="InterPro" id="IPR023028">
    <property type="entry name" value="Mannitol_1_phos_5_DH"/>
</dbReference>
<dbReference type="GO" id="GO:0005829">
    <property type="term" value="C:cytosol"/>
    <property type="evidence" value="ECO:0007669"/>
    <property type="project" value="TreeGrafter"/>
</dbReference>
<dbReference type="AlphaFoldDB" id="A0A1I3Z4U0"/>
<feature type="binding site" evidence="7">
    <location>
        <begin position="3"/>
        <end position="14"/>
    </location>
    <ligand>
        <name>NAD(+)</name>
        <dbReference type="ChEBI" id="CHEBI:57540"/>
    </ligand>
</feature>
<organism evidence="10 11">
    <name type="scientific">Marinilactibacillus piezotolerans</name>
    <dbReference type="NCBI Taxonomy" id="258723"/>
    <lineage>
        <taxon>Bacteria</taxon>
        <taxon>Bacillati</taxon>
        <taxon>Bacillota</taxon>
        <taxon>Bacilli</taxon>
        <taxon>Lactobacillales</taxon>
        <taxon>Carnobacteriaceae</taxon>
        <taxon>Marinilactibacillus</taxon>
    </lineage>
</organism>
<dbReference type="InterPro" id="IPR013328">
    <property type="entry name" value="6PGD_dom2"/>
</dbReference>
<dbReference type="PANTHER" id="PTHR30524">
    <property type="entry name" value="MANNITOL-1-PHOSPHATE 5-DEHYDROGENASE"/>
    <property type="match status" value="1"/>
</dbReference>
<evidence type="ECO:0000256" key="1">
    <source>
        <dbReference type="ARBA" id="ARBA00006541"/>
    </source>
</evidence>
<comment type="similarity">
    <text evidence="1 7">Belongs to the mannitol dehydrogenase family.</text>
</comment>
<keyword evidence="11" id="KW-1185">Reference proteome</keyword>
<proteinExistence type="inferred from homology"/>
<dbReference type="InterPro" id="IPR000669">
    <property type="entry name" value="Mannitol_DH"/>
</dbReference>
<evidence type="ECO:0000256" key="5">
    <source>
        <dbReference type="ARBA" id="ARBA00023027"/>
    </source>
</evidence>
<evidence type="ECO:0000256" key="3">
    <source>
        <dbReference type="ARBA" id="ARBA00016219"/>
    </source>
</evidence>
<dbReference type="NCBIfam" id="NF002647">
    <property type="entry name" value="PRK02318.1-3"/>
    <property type="match status" value="1"/>
</dbReference>
<dbReference type="SUPFAM" id="SSF51735">
    <property type="entry name" value="NAD(P)-binding Rossmann-fold domains"/>
    <property type="match status" value="1"/>
</dbReference>